<dbReference type="Proteomes" id="UP000472240">
    <property type="component" value="Chromosome 9"/>
</dbReference>
<feature type="region of interest" description="Disordered" evidence="1">
    <location>
        <begin position="1"/>
        <end position="22"/>
    </location>
</feature>
<protein>
    <submittedName>
        <fullName evidence="2">Uncharacterized protein</fullName>
    </submittedName>
</protein>
<proteinExistence type="predicted"/>
<dbReference type="Ensembl" id="ENSRFET00010011252.1">
    <property type="protein sequence ID" value="ENSRFEP00010010287.1"/>
    <property type="gene ID" value="ENSRFEG00010006978.1"/>
</dbReference>
<sequence>SSVTLSSLLPLPNMPKGKKANGKKVALAPAVVKKQEAKKMVNPLFEKRSKNFDIGQDIQPKGTSPLSHGLWSQPAFIKSHLYQLHMVQDHFYKGNEHM</sequence>
<dbReference type="InParanoid" id="A0A671EIM1"/>
<accession>A0A671EIM1</accession>
<reference evidence="3" key="3">
    <citation type="submission" date="2018-12" db="EMBL/GenBank/DDBJ databases">
        <title>G10K-VGP greater horseshoe bat female genome, primary haplotype.</title>
        <authorList>
            <person name="Teeling E."/>
            <person name="Myers G."/>
            <person name="Vernes S."/>
            <person name="Pippel M."/>
            <person name="Winkler S."/>
            <person name="Fedrigo O."/>
            <person name="Rhie A."/>
            <person name="Koren S."/>
            <person name="Phillippy A."/>
            <person name="Lewin H."/>
            <person name="Damas J."/>
            <person name="Howe K."/>
            <person name="Mountcastle J."/>
            <person name="Jarvis E.D."/>
        </authorList>
    </citation>
    <scope>NUCLEOTIDE SEQUENCE [LARGE SCALE GENOMIC DNA]</scope>
</reference>
<dbReference type="AlphaFoldDB" id="A0A671EIM1"/>
<keyword evidence="3" id="KW-1185">Reference proteome</keyword>
<evidence type="ECO:0000313" key="3">
    <source>
        <dbReference type="Proteomes" id="UP000472240"/>
    </source>
</evidence>
<reference evidence="2 3" key="1">
    <citation type="journal article" date="2015" name="Annu Rev Anim Biosci">
        <title>The Genome 10K Project: a way forward.</title>
        <authorList>
            <person name="Koepfli K.P."/>
            <person name="Paten B."/>
            <person name="O'Brien S.J."/>
            <person name="Koepfli K.P."/>
            <person name="Paten B."/>
            <person name="Antunes A."/>
            <person name="Belov K."/>
            <person name="Bustamante C."/>
            <person name="Castoe T.A."/>
            <person name="Clawson H."/>
            <person name="Crawford A.J."/>
            <person name="Diekhans M."/>
            <person name="Distel D."/>
            <person name="Durbin R."/>
            <person name="Earl D."/>
            <person name="Fujita M.K."/>
            <person name="Gamble T."/>
            <person name="Georges A."/>
            <person name="Gemmell N."/>
            <person name="Gilbert M.T."/>
            <person name="Graves J.M."/>
            <person name="Green R.E."/>
            <person name="Hickey G."/>
            <person name="Jarvis E.D."/>
            <person name="Johnson W."/>
            <person name="Komissarov A."/>
            <person name="Korf I."/>
            <person name="Kuhn R."/>
            <person name="Larkin D.M."/>
            <person name="Lewin H."/>
            <person name="Lopez J.V."/>
            <person name="Ma J."/>
            <person name="Marques-Bonet T."/>
            <person name="Miller W."/>
            <person name="Murphy R."/>
            <person name="Pevzner P."/>
            <person name="Shapiro B."/>
            <person name="Steiner C."/>
            <person name="Tamazian G."/>
            <person name="Venkatesh B."/>
            <person name="Wang J."/>
            <person name="Wayne R."/>
            <person name="Wiley E."/>
            <person name="Yang H."/>
            <person name="Zhang G."/>
            <person name="Haussler D."/>
            <person name="Ryder O."/>
            <person name="O'Brien S.J."/>
        </authorList>
    </citation>
    <scope>NUCLEOTIDE SEQUENCE</scope>
</reference>
<dbReference type="GeneTree" id="ENSGT01150000287505"/>
<evidence type="ECO:0000313" key="2">
    <source>
        <dbReference type="Ensembl" id="ENSRFEP00010010287.1"/>
    </source>
</evidence>
<reference evidence="2 3" key="2">
    <citation type="journal article" date="2018" name="Annu Rev Anim Biosci">
        <title>Bat Biology, Genomes, and the Bat1K Project: To Generate Chromosome-Level Genomes for All Living Bat Species.</title>
        <authorList>
            <person name="Teeling E.C."/>
            <person name="Vernes S.C."/>
            <person name="Davalos L.M."/>
            <person name="Ray D.A."/>
            <person name="Gilbert M.T.P."/>
            <person name="Myers E."/>
        </authorList>
    </citation>
    <scope>NUCLEOTIDE SEQUENCE</scope>
</reference>
<organism evidence="2 3">
    <name type="scientific">Rhinolophus ferrumequinum</name>
    <name type="common">Greater horseshoe bat</name>
    <dbReference type="NCBI Taxonomy" id="59479"/>
    <lineage>
        <taxon>Eukaryota</taxon>
        <taxon>Metazoa</taxon>
        <taxon>Chordata</taxon>
        <taxon>Craniata</taxon>
        <taxon>Vertebrata</taxon>
        <taxon>Euteleostomi</taxon>
        <taxon>Mammalia</taxon>
        <taxon>Eutheria</taxon>
        <taxon>Laurasiatheria</taxon>
        <taxon>Chiroptera</taxon>
        <taxon>Yinpterochiroptera</taxon>
        <taxon>Rhinolophoidea</taxon>
        <taxon>Rhinolophidae</taxon>
        <taxon>Rhinolophinae</taxon>
        <taxon>Rhinolophus</taxon>
    </lineage>
</organism>
<reference evidence="2" key="5">
    <citation type="submission" date="2025-09" db="UniProtKB">
        <authorList>
            <consortium name="Ensembl"/>
        </authorList>
    </citation>
    <scope>IDENTIFICATION</scope>
</reference>
<reference evidence="2" key="4">
    <citation type="submission" date="2025-08" db="UniProtKB">
        <authorList>
            <consortium name="Ensembl"/>
        </authorList>
    </citation>
    <scope>IDENTIFICATION</scope>
</reference>
<name>A0A671EIM1_RHIFE</name>
<feature type="compositionally biased region" description="Low complexity" evidence="1">
    <location>
        <begin position="1"/>
        <end position="11"/>
    </location>
</feature>
<evidence type="ECO:0000256" key="1">
    <source>
        <dbReference type="SAM" id="MobiDB-lite"/>
    </source>
</evidence>